<dbReference type="Pfam" id="PF05063">
    <property type="entry name" value="MT-A70"/>
    <property type="match status" value="1"/>
</dbReference>
<keyword evidence="6" id="KW-1185">Reference proteome</keyword>
<evidence type="ECO:0000313" key="6">
    <source>
        <dbReference type="Proteomes" id="UP000688137"/>
    </source>
</evidence>
<dbReference type="GO" id="GO:0003729">
    <property type="term" value="F:mRNA binding"/>
    <property type="evidence" value="ECO:0007669"/>
    <property type="project" value="TreeGrafter"/>
</dbReference>
<dbReference type="PROSITE" id="PS51143">
    <property type="entry name" value="MT_A70"/>
    <property type="match status" value="1"/>
</dbReference>
<sequence length="319" mass="38147">MQPKLTDLCKHFLDTNERPQNSIKKYKPEERFEDYPKSKELIRLKSELIKKHNHPPNYIKADLRSFDLQQLGKFDVILIDPPWSEYAKRLMQANMQVKEHQQSWTLEELKQLHIDKIADIPSFIFLWCGSEHLDDGRELFKTWGFKRCEDIVWLKTNKDHSKQNQYVAGQDYGDNLFRRVKEHCLVGLRGDVKRASDQHFIHANIDTDVIITEEEVMGSTKKPEELYEIIERFCLGRKRIELFGEIHNIRDGWLTIGSQLRDTRQIPQQYNSYFQQEQFSEEKPFMGPRYLQTTIEIENLRPKSPPKEQQQQQPQTYFY</sequence>
<dbReference type="InterPro" id="IPR002052">
    <property type="entry name" value="DNA_methylase_N6_adenine_CS"/>
</dbReference>
<comment type="caution">
    <text evidence="5">The sequence shown here is derived from an EMBL/GenBank/DDBJ whole genome shotgun (WGS) entry which is preliminary data.</text>
</comment>
<dbReference type="EMBL" id="CAJJDM010000129">
    <property type="protein sequence ID" value="CAD8105032.1"/>
    <property type="molecule type" value="Genomic_DNA"/>
</dbReference>
<dbReference type="GO" id="GO:0008168">
    <property type="term" value="F:methyltransferase activity"/>
    <property type="evidence" value="ECO:0007669"/>
    <property type="project" value="InterPro"/>
</dbReference>
<reference evidence="5" key="1">
    <citation type="submission" date="2021-01" db="EMBL/GenBank/DDBJ databases">
        <authorList>
            <consortium name="Genoscope - CEA"/>
            <person name="William W."/>
        </authorList>
    </citation>
    <scope>NUCLEOTIDE SEQUENCE</scope>
</reference>
<name>A0A8S1PPV0_PARPR</name>
<dbReference type="PROSITE" id="PS51592">
    <property type="entry name" value="SAM_MTA70L_2"/>
    <property type="match status" value="1"/>
</dbReference>
<organism evidence="5 6">
    <name type="scientific">Paramecium primaurelia</name>
    <dbReference type="NCBI Taxonomy" id="5886"/>
    <lineage>
        <taxon>Eukaryota</taxon>
        <taxon>Sar</taxon>
        <taxon>Alveolata</taxon>
        <taxon>Ciliophora</taxon>
        <taxon>Intramacronucleata</taxon>
        <taxon>Oligohymenophorea</taxon>
        <taxon>Peniculida</taxon>
        <taxon>Parameciidae</taxon>
        <taxon>Paramecium</taxon>
    </lineage>
</organism>
<dbReference type="GO" id="GO:0032259">
    <property type="term" value="P:methylation"/>
    <property type="evidence" value="ECO:0007669"/>
    <property type="project" value="InterPro"/>
</dbReference>
<feature type="region of interest" description="Disordered" evidence="4">
    <location>
        <begin position="300"/>
        <end position="319"/>
    </location>
</feature>
<dbReference type="Proteomes" id="UP000688137">
    <property type="component" value="Unassembled WGS sequence"/>
</dbReference>
<gene>
    <name evidence="5" type="ORF">PPRIM_AZ9-3.1.T1260016</name>
</gene>
<dbReference type="OMA" id="FNSELYQ"/>
<dbReference type="AlphaFoldDB" id="A0A8S1PPV0"/>
<dbReference type="PANTHER" id="PTHR13107:SF0">
    <property type="entry name" value="N6-ADENOSINE-METHYLTRANSFERASE NON-CATALYTIC SUBUNIT"/>
    <property type="match status" value="1"/>
</dbReference>
<evidence type="ECO:0000313" key="5">
    <source>
        <dbReference type="EMBL" id="CAD8105032.1"/>
    </source>
</evidence>
<dbReference type="GO" id="GO:0005634">
    <property type="term" value="C:nucleus"/>
    <property type="evidence" value="ECO:0007669"/>
    <property type="project" value="UniProtKB-SubCell"/>
</dbReference>
<proteinExistence type="inferred from homology"/>
<dbReference type="PANTHER" id="PTHR13107">
    <property type="entry name" value="N6-ADENOSINE-METHYLTRANSFERASE NON-CATALYTIC SUBUNIT"/>
    <property type="match status" value="1"/>
</dbReference>
<protein>
    <submittedName>
        <fullName evidence="5">Uncharacterized protein</fullName>
    </submittedName>
</protein>
<dbReference type="GO" id="GO:0036396">
    <property type="term" value="C:RNA N6-methyladenosine methyltransferase complex"/>
    <property type="evidence" value="ECO:0007669"/>
    <property type="project" value="TreeGrafter"/>
</dbReference>
<dbReference type="InterPro" id="IPR007757">
    <property type="entry name" value="MT-A70-like"/>
</dbReference>
<comment type="similarity">
    <text evidence="3">Belongs to the MT-A70-like family.</text>
</comment>
<evidence type="ECO:0000256" key="4">
    <source>
        <dbReference type="SAM" id="MobiDB-lite"/>
    </source>
</evidence>
<dbReference type="PROSITE" id="PS00092">
    <property type="entry name" value="N6_MTASE"/>
    <property type="match status" value="1"/>
</dbReference>
<comment type="subcellular location">
    <subcellularLocation>
        <location evidence="1">Nucleus</location>
    </subcellularLocation>
</comment>
<feature type="compositionally biased region" description="Low complexity" evidence="4">
    <location>
        <begin position="307"/>
        <end position="319"/>
    </location>
</feature>
<keyword evidence="2" id="KW-0539">Nucleus</keyword>
<evidence type="ECO:0000256" key="2">
    <source>
        <dbReference type="ARBA" id="ARBA00023242"/>
    </source>
</evidence>
<dbReference type="InterPro" id="IPR045123">
    <property type="entry name" value="METTL14-like"/>
</dbReference>
<evidence type="ECO:0000256" key="3">
    <source>
        <dbReference type="PROSITE-ProRule" id="PRU00489"/>
    </source>
</evidence>
<evidence type="ECO:0000256" key="1">
    <source>
        <dbReference type="ARBA" id="ARBA00004123"/>
    </source>
</evidence>
<accession>A0A8S1PPV0</accession>